<evidence type="ECO:0000256" key="3">
    <source>
        <dbReference type="ARBA" id="ARBA00006958"/>
    </source>
</evidence>
<dbReference type="GO" id="GO:0004518">
    <property type="term" value="F:nuclease activity"/>
    <property type="evidence" value="ECO:0007669"/>
    <property type="project" value="UniProtKB-KW"/>
</dbReference>
<evidence type="ECO:0000256" key="5">
    <source>
        <dbReference type="ARBA" id="ARBA00022723"/>
    </source>
</evidence>
<feature type="domain" description="DDE Tnp4" evidence="9">
    <location>
        <begin position="180"/>
        <end position="239"/>
    </location>
</feature>
<evidence type="ECO:0000259" key="10">
    <source>
        <dbReference type="Pfam" id="PF26138"/>
    </source>
</evidence>
<dbReference type="InterPro" id="IPR058353">
    <property type="entry name" value="DUF8040"/>
</dbReference>
<keyword evidence="5" id="KW-0479">Metal-binding</keyword>
<dbReference type="Pfam" id="PF26138">
    <property type="entry name" value="DUF8040"/>
    <property type="match status" value="1"/>
</dbReference>
<comment type="similarity">
    <text evidence="3">Belongs to the HARBI1 family.</text>
</comment>
<evidence type="ECO:0000256" key="1">
    <source>
        <dbReference type="ARBA" id="ARBA00001968"/>
    </source>
</evidence>
<keyword evidence="6" id="KW-0378">Hydrolase</keyword>
<feature type="transmembrane region" description="Helical" evidence="8">
    <location>
        <begin position="25"/>
        <end position="42"/>
    </location>
</feature>
<evidence type="ECO:0000256" key="4">
    <source>
        <dbReference type="ARBA" id="ARBA00022722"/>
    </source>
</evidence>
<dbReference type="AlphaFoldDB" id="A0A5B6Z2Q3"/>
<keyword evidence="8" id="KW-0472">Membrane</keyword>
<evidence type="ECO:0000256" key="2">
    <source>
        <dbReference type="ARBA" id="ARBA00004123"/>
    </source>
</evidence>
<dbReference type="Pfam" id="PF13359">
    <property type="entry name" value="DDE_Tnp_4"/>
    <property type="match status" value="1"/>
</dbReference>
<evidence type="ECO:0000313" key="11">
    <source>
        <dbReference type="EMBL" id="MPA38299.1"/>
    </source>
</evidence>
<sequence>MDCNWLGVRHGDNNEIDERTKKRKVIVGSYIISSVAIAVWWHERHMVKEPSQDFRLAREFYLRRLYYGTDRVCIEQLRLNKDSFNSLCKKLHEKGGLRETSHVRIEEAVAMFLYILAHNLKNRVVKFQFMRSGETVSRQFNAVLRAVIRLGKELLVQQETEVEGFEDEKWAWFQDCLGALDGTYVPATVPIQDQGTYRNRKNFNATNVLGVCSRDLMFTYVLPGWEGSAADGRVLSSVRCIGKTRSPNCSKWKILSC</sequence>
<feature type="domain" description="DUF8040" evidence="10">
    <location>
        <begin position="59"/>
        <end position="148"/>
    </location>
</feature>
<dbReference type="EMBL" id="GHES01007740">
    <property type="protein sequence ID" value="MPA38299.1"/>
    <property type="molecule type" value="Transcribed_RNA"/>
</dbReference>
<comment type="subcellular location">
    <subcellularLocation>
        <location evidence="2">Nucleus</location>
    </subcellularLocation>
</comment>
<name>A0A5B6Z2Q3_DAVIN</name>
<organism evidence="11">
    <name type="scientific">Davidia involucrata</name>
    <name type="common">Dove tree</name>
    <dbReference type="NCBI Taxonomy" id="16924"/>
    <lineage>
        <taxon>Eukaryota</taxon>
        <taxon>Viridiplantae</taxon>
        <taxon>Streptophyta</taxon>
        <taxon>Embryophyta</taxon>
        <taxon>Tracheophyta</taxon>
        <taxon>Spermatophyta</taxon>
        <taxon>Magnoliopsida</taxon>
        <taxon>eudicotyledons</taxon>
        <taxon>Gunneridae</taxon>
        <taxon>Pentapetalae</taxon>
        <taxon>asterids</taxon>
        <taxon>Cornales</taxon>
        <taxon>Nyssaceae</taxon>
        <taxon>Davidia</taxon>
    </lineage>
</organism>
<proteinExistence type="inferred from homology"/>
<reference evidence="11" key="1">
    <citation type="submission" date="2019-08" db="EMBL/GenBank/DDBJ databases">
        <title>Reference gene set and small RNA set construction with multiple tissues from Davidia involucrata Baill.</title>
        <authorList>
            <person name="Yang H."/>
            <person name="Zhou C."/>
            <person name="Li G."/>
            <person name="Wang J."/>
            <person name="Gao P."/>
            <person name="Wang M."/>
            <person name="Wang R."/>
            <person name="Zhao Y."/>
        </authorList>
    </citation>
    <scope>NUCLEOTIDE SEQUENCE</scope>
    <source>
        <tissue evidence="11">Mixed with DoveR01_LX</tissue>
    </source>
</reference>
<keyword evidence="4" id="KW-0540">Nuclease</keyword>
<dbReference type="PANTHER" id="PTHR22930">
    <property type="match status" value="1"/>
</dbReference>
<keyword evidence="8" id="KW-1133">Transmembrane helix</keyword>
<dbReference type="InterPro" id="IPR045249">
    <property type="entry name" value="HARBI1-like"/>
</dbReference>
<dbReference type="PANTHER" id="PTHR22930:SF281">
    <property type="entry name" value="NUCLEASE"/>
    <property type="match status" value="1"/>
</dbReference>
<evidence type="ECO:0000256" key="8">
    <source>
        <dbReference type="SAM" id="Phobius"/>
    </source>
</evidence>
<accession>A0A5B6Z2Q3</accession>
<keyword evidence="7" id="KW-0539">Nucleus</keyword>
<dbReference type="GO" id="GO:0016787">
    <property type="term" value="F:hydrolase activity"/>
    <property type="evidence" value="ECO:0007669"/>
    <property type="project" value="UniProtKB-KW"/>
</dbReference>
<comment type="cofactor">
    <cofactor evidence="1">
        <name>a divalent metal cation</name>
        <dbReference type="ChEBI" id="CHEBI:60240"/>
    </cofactor>
</comment>
<protein>
    <submittedName>
        <fullName evidence="11">Uncharacterized protein</fullName>
    </submittedName>
</protein>
<evidence type="ECO:0000256" key="7">
    <source>
        <dbReference type="ARBA" id="ARBA00023242"/>
    </source>
</evidence>
<gene>
    <name evidence="11" type="ORF">Din_007740</name>
</gene>
<dbReference type="GO" id="GO:0005634">
    <property type="term" value="C:nucleus"/>
    <property type="evidence" value="ECO:0007669"/>
    <property type="project" value="UniProtKB-SubCell"/>
</dbReference>
<dbReference type="GO" id="GO:0046872">
    <property type="term" value="F:metal ion binding"/>
    <property type="evidence" value="ECO:0007669"/>
    <property type="project" value="UniProtKB-KW"/>
</dbReference>
<evidence type="ECO:0000256" key="6">
    <source>
        <dbReference type="ARBA" id="ARBA00022801"/>
    </source>
</evidence>
<dbReference type="InterPro" id="IPR027806">
    <property type="entry name" value="HARBI1_dom"/>
</dbReference>
<evidence type="ECO:0000259" key="9">
    <source>
        <dbReference type="Pfam" id="PF13359"/>
    </source>
</evidence>
<keyword evidence="8" id="KW-0812">Transmembrane</keyword>